<dbReference type="Proteomes" id="UP000501107">
    <property type="component" value="Plasmid unnamed3"/>
</dbReference>
<geneLocation type="plasmid" evidence="1 4">
    <name>2</name>
</geneLocation>
<dbReference type="Proteomes" id="UP001181533">
    <property type="component" value="Unassembled WGS sequence"/>
</dbReference>
<reference evidence="2" key="2">
    <citation type="submission" date="2019-07" db="EMBL/GenBank/DDBJ databases">
        <title>Phylogenomic Reclassification of ATCC Bacillus Strains and Various Taxa within the Genus Bacillus.</title>
        <authorList>
            <person name="Riojas M.A."/>
            <person name="Frank A.M."/>
            <person name="Fenn S.L."/>
            <person name="King S.P."/>
            <person name="Brower S.M."/>
            <person name="Hazbon M.H."/>
        </authorList>
    </citation>
    <scope>NUCLEOTIDE SEQUENCE</scope>
    <source>
        <strain evidence="2">ATCC 35646</strain>
    </source>
</reference>
<accession>A0A0B5NPU9</accession>
<reference evidence="3 5" key="3">
    <citation type="submission" date="2020-05" db="EMBL/GenBank/DDBJ databases">
        <title>FDA dAtabase for Regulatory Grade micrObial Sequences (FDA-ARGOS): Supporting development and validation of Infectious Disease Dx tests.</title>
        <authorList>
            <person name="Nelson B."/>
            <person name="Plummer A."/>
            <person name="Tallon L."/>
            <person name="Sadzewicz L."/>
            <person name="Zhao X."/>
            <person name="Vavikolanu K."/>
            <person name="Mehta A."/>
            <person name="Aluvathingal J."/>
            <person name="Nadendla S."/>
            <person name="Myers T."/>
            <person name="Yan Y."/>
            <person name="Sichtig H."/>
        </authorList>
    </citation>
    <scope>NUCLEOTIDE SEQUENCE [LARGE SCALE GENOMIC DNA]</scope>
    <source>
        <strain evidence="3 5">FDAARGOS_795</strain>
        <plasmid evidence="3 5">unnamed3</plasmid>
    </source>
</reference>
<evidence type="ECO:0000313" key="3">
    <source>
        <dbReference type="EMBL" id="QKH22683.1"/>
    </source>
</evidence>
<dbReference type="EMBL" id="VKQN01000001">
    <property type="protein sequence ID" value="MDR4174805.1"/>
    <property type="molecule type" value="Genomic_DNA"/>
</dbReference>
<evidence type="ECO:0000313" key="5">
    <source>
        <dbReference type="Proteomes" id="UP000501107"/>
    </source>
</evidence>
<dbReference type="EMBL" id="CP053979">
    <property type="protein sequence ID" value="QKH22683.1"/>
    <property type="molecule type" value="Genomic_DNA"/>
</dbReference>
<dbReference type="AlphaFoldDB" id="A0A0B5NPU9"/>
<name>A0A0B5NPU9_BACTU</name>
<protein>
    <submittedName>
        <fullName evidence="3">Uncharacterized protein</fullName>
    </submittedName>
</protein>
<sequence length="324" mass="37035">MLYTKDQINQLLGTIESPEVEEVLNTHRDVLKATEIESEAHLKSIADRILTLGKGIIAGVLYNCSKLNLNMKRPLFRVYASTVEGTDVPDIKMLLTDIQSCDFRFKEETRLVLDHRFEESFHEFMDRVVLKYISCSIANEHTKALNEKLEEIKEEMIADEVVPAFDIQFALHDKAVKSVSDNHIEFGTTYEEMFELSSRNSNLQVLFDDAEDVEYIRNATLESIKEDWGTSANALIFIRKHNKFLMPLVATNPNTRKTQRPDVLLRHAFTLKLDGLEHRNKAMAHHVETEGETTYISVYAKEGKDAEPVQTLSPVDTNTLVFKG</sequence>
<evidence type="ECO:0000313" key="2">
    <source>
        <dbReference type="EMBL" id="MDR4174805.1"/>
    </source>
</evidence>
<evidence type="ECO:0000313" key="4">
    <source>
        <dbReference type="Proteomes" id="UP000031876"/>
    </source>
</evidence>
<dbReference type="RefSeq" id="WP_000967393.1">
    <property type="nucleotide sequence ID" value="NZ_CP009334.1"/>
</dbReference>
<dbReference type="KEGG" id="btw:BF38_5883"/>
<keyword evidence="3" id="KW-0614">Plasmid</keyword>
<dbReference type="EMBL" id="CP009334">
    <property type="protein sequence ID" value="AJG74123.1"/>
    <property type="molecule type" value="Genomic_DNA"/>
</dbReference>
<organism evidence="3 5">
    <name type="scientific">Bacillus thuringiensis</name>
    <dbReference type="NCBI Taxonomy" id="1428"/>
    <lineage>
        <taxon>Bacteria</taxon>
        <taxon>Bacillati</taxon>
        <taxon>Bacillota</taxon>
        <taxon>Bacilli</taxon>
        <taxon>Bacillales</taxon>
        <taxon>Bacillaceae</taxon>
        <taxon>Bacillus</taxon>
        <taxon>Bacillus cereus group</taxon>
    </lineage>
</organism>
<evidence type="ECO:0000313" key="1">
    <source>
        <dbReference type="EMBL" id="AJG74123.1"/>
    </source>
</evidence>
<gene>
    <name evidence="1" type="ORF">BF38_5883</name>
    <name evidence="2" type="ORF">FO599_01495</name>
    <name evidence="3" type="ORF">FOC89_01465</name>
</gene>
<reference evidence="1 4" key="1">
    <citation type="journal article" date="2015" name="Genome Announc.">
        <title>Complete genome sequences for 35 biothreat assay-relevant bacillus species.</title>
        <authorList>
            <person name="Johnson S.L."/>
            <person name="Daligault H.E."/>
            <person name="Davenport K.W."/>
            <person name="Jaissle J."/>
            <person name="Frey K.G."/>
            <person name="Ladner J.T."/>
            <person name="Broomall S.M."/>
            <person name="Bishop-Lilly K.A."/>
            <person name="Bruce D.C."/>
            <person name="Gibbons H.S."/>
            <person name="Coyne S.R."/>
            <person name="Lo C.C."/>
            <person name="Meincke L."/>
            <person name="Munk A.C."/>
            <person name="Koroleva G.I."/>
            <person name="Rosenzweig C.N."/>
            <person name="Palacios G.F."/>
            <person name="Redden C.L."/>
            <person name="Minogue T.D."/>
            <person name="Chain P.S."/>
        </authorList>
    </citation>
    <scope>NUCLEOTIDE SEQUENCE [LARGE SCALE GENOMIC DNA]</scope>
    <source>
        <strain evidence="1 4">HD1011</strain>
        <plasmid evidence="1 4">2</plasmid>
    </source>
</reference>
<geneLocation type="plasmid" evidence="3 5">
    <name>unnamed3</name>
</geneLocation>
<proteinExistence type="predicted"/>
<dbReference type="Proteomes" id="UP000031876">
    <property type="component" value="Plasmid 2"/>
</dbReference>